<comment type="subcellular location">
    <subcellularLocation>
        <location evidence="1">Membrane</location>
        <topology evidence="1">Multi-pass membrane protein</topology>
    </subcellularLocation>
</comment>
<comment type="similarity">
    <text evidence="2">Belongs to the nucleobase:cation symporter-2 (NCS2) (TC 2.A.40) family. Azg-like subfamily.</text>
</comment>
<evidence type="ECO:0000256" key="5">
    <source>
        <dbReference type="ARBA" id="ARBA00022989"/>
    </source>
</evidence>
<dbReference type="AlphaFoldDB" id="A0A5D2VMG2"/>
<dbReference type="GO" id="GO:0015854">
    <property type="term" value="P:guanine transport"/>
    <property type="evidence" value="ECO:0007669"/>
    <property type="project" value="TreeGrafter"/>
</dbReference>
<feature type="transmembrane region" description="Helical" evidence="7">
    <location>
        <begin position="111"/>
        <end position="130"/>
    </location>
</feature>
<accession>A0A5D2VMG2</accession>
<evidence type="ECO:0000256" key="4">
    <source>
        <dbReference type="ARBA" id="ARBA00022692"/>
    </source>
</evidence>
<evidence type="ECO:0000256" key="3">
    <source>
        <dbReference type="ARBA" id="ARBA00022448"/>
    </source>
</evidence>
<keyword evidence="6 7" id="KW-0472">Membrane</keyword>
<evidence type="ECO:0000256" key="2">
    <source>
        <dbReference type="ARBA" id="ARBA00005697"/>
    </source>
</evidence>
<dbReference type="InterPro" id="IPR045018">
    <property type="entry name" value="Azg-like"/>
</dbReference>
<feature type="transmembrane region" description="Helical" evidence="7">
    <location>
        <begin position="195"/>
        <end position="214"/>
    </location>
</feature>
<name>A0A5D2VMG2_GOSMU</name>
<feature type="transmembrane region" description="Helical" evidence="7">
    <location>
        <begin position="335"/>
        <end position="356"/>
    </location>
</feature>
<keyword evidence="5 7" id="KW-1133">Transmembrane helix</keyword>
<dbReference type="GO" id="GO:0005345">
    <property type="term" value="F:purine nucleobase transmembrane transporter activity"/>
    <property type="evidence" value="ECO:0007669"/>
    <property type="project" value="TreeGrafter"/>
</dbReference>
<evidence type="ECO:0008006" key="10">
    <source>
        <dbReference type="Google" id="ProtNLM"/>
    </source>
</evidence>
<dbReference type="Proteomes" id="UP000323597">
    <property type="component" value="Chromosome D03"/>
</dbReference>
<evidence type="ECO:0000313" key="8">
    <source>
        <dbReference type="EMBL" id="TYI90386.1"/>
    </source>
</evidence>
<keyword evidence="9" id="KW-1185">Reference proteome</keyword>
<protein>
    <recommendedName>
        <fullName evidence="10">Xanthine/uracil/vitamin C permease</fullName>
    </recommendedName>
</protein>
<gene>
    <name evidence="8" type="ORF">E1A91_D03G118200v1</name>
</gene>
<feature type="transmembrane region" description="Helical" evidence="7">
    <location>
        <begin position="276"/>
        <end position="297"/>
    </location>
</feature>
<dbReference type="InterPro" id="IPR006043">
    <property type="entry name" value="NCS2"/>
</dbReference>
<organism evidence="8 9">
    <name type="scientific">Gossypium mustelinum</name>
    <name type="common">Cotton</name>
    <name type="synonym">Gossypium caicoense</name>
    <dbReference type="NCBI Taxonomy" id="34275"/>
    <lineage>
        <taxon>Eukaryota</taxon>
        <taxon>Viridiplantae</taxon>
        <taxon>Streptophyta</taxon>
        <taxon>Embryophyta</taxon>
        <taxon>Tracheophyta</taxon>
        <taxon>Spermatophyta</taxon>
        <taxon>Magnoliopsida</taxon>
        <taxon>eudicotyledons</taxon>
        <taxon>Gunneridae</taxon>
        <taxon>Pentapetalae</taxon>
        <taxon>rosids</taxon>
        <taxon>malvids</taxon>
        <taxon>Malvales</taxon>
        <taxon>Malvaceae</taxon>
        <taxon>Malvoideae</taxon>
        <taxon>Gossypium</taxon>
    </lineage>
</organism>
<dbReference type="GO" id="GO:0005886">
    <property type="term" value="C:plasma membrane"/>
    <property type="evidence" value="ECO:0007669"/>
    <property type="project" value="TreeGrafter"/>
</dbReference>
<feature type="transmembrane region" description="Helical" evidence="7">
    <location>
        <begin position="163"/>
        <end position="183"/>
    </location>
</feature>
<sequence length="535" mass="57061">MGFGLMGRLASSWRKMEMAVNDAVSKNIVGKYFRLEARKTCFTTELRAGTATFMTMAYIIAVNATILADSGGTCSRADCSVPANQTAASPDCMFKPNAGYENCVSKTKSDLVVATVLSAMIGSFAMGMLANLPLGLAPGMGPNAYLAYNLVGYHGSGSMSYQTALAVVLVEACAFLVISGLGLRSKLARLIPDSVRLACAAGIGLFIAFVGLQIHQGVGLIGPDPSTLVTITACTTTDPLTGACIGGKMKSPTFWLAMAGFLITCYGLMKEVKGSMIYGILFTTLISWIRGTVFTYFPETPLGDSNYNYFKKVVDFHKIESTAGVISFSHFNSRAVWVALATLLYVDLLATTGFLYTMAEIGGFVNDNGGFEGEYLAYIVDSSSTIVGSALGVSPVATYVESSAGMKEGGRTGLTAVVIEAYFFFSLFFTPLLTSVPPWAVGPSLVMVGVMMMKVVKDIKWEDVKEAVPAFVTMVLMPLTYSIFNGIIGGVGVHVALSLYDLGLRLIKWLNQMRKIVRNGKNQVSAGAESMVEII</sequence>
<proteinExistence type="inferred from homology"/>
<keyword evidence="3" id="KW-0813">Transport</keyword>
<dbReference type="Pfam" id="PF00860">
    <property type="entry name" value="Xan_ur_permease"/>
    <property type="match status" value="1"/>
</dbReference>
<evidence type="ECO:0000313" key="9">
    <source>
        <dbReference type="Proteomes" id="UP000323597"/>
    </source>
</evidence>
<keyword evidence="4 7" id="KW-0812">Transmembrane</keyword>
<evidence type="ECO:0000256" key="1">
    <source>
        <dbReference type="ARBA" id="ARBA00004141"/>
    </source>
</evidence>
<feature type="transmembrane region" description="Helical" evidence="7">
    <location>
        <begin position="252"/>
        <end position="269"/>
    </location>
</feature>
<feature type="transmembrane region" description="Helical" evidence="7">
    <location>
        <begin position="413"/>
        <end position="433"/>
    </location>
</feature>
<feature type="transmembrane region" description="Helical" evidence="7">
    <location>
        <begin position="493"/>
        <end position="511"/>
    </location>
</feature>
<dbReference type="PANTHER" id="PTHR43337:SF13">
    <property type="entry name" value="ADENINE_GUANINE PERMEASE AZG2"/>
    <property type="match status" value="1"/>
</dbReference>
<dbReference type="PANTHER" id="PTHR43337">
    <property type="entry name" value="XANTHINE/URACIL PERMEASE C887.17-RELATED"/>
    <property type="match status" value="1"/>
</dbReference>
<reference evidence="8 9" key="1">
    <citation type="submission" date="2019-07" db="EMBL/GenBank/DDBJ databases">
        <title>WGS assembly of Gossypium mustelinum.</title>
        <authorList>
            <person name="Chen Z.J."/>
            <person name="Sreedasyam A."/>
            <person name="Ando A."/>
            <person name="Song Q."/>
            <person name="De L."/>
            <person name="Hulse-Kemp A."/>
            <person name="Ding M."/>
            <person name="Ye W."/>
            <person name="Kirkbride R."/>
            <person name="Jenkins J."/>
            <person name="Plott C."/>
            <person name="Lovell J."/>
            <person name="Lin Y.-M."/>
            <person name="Vaughn R."/>
            <person name="Liu B."/>
            <person name="Li W."/>
            <person name="Simpson S."/>
            <person name="Scheffler B."/>
            <person name="Saski C."/>
            <person name="Grover C."/>
            <person name="Hu G."/>
            <person name="Conover J."/>
            <person name="Carlson J."/>
            <person name="Shu S."/>
            <person name="Boston L."/>
            <person name="Williams M."/>
            <person name="Peterson D."/>
            <person name="Mcgee K."/>
            <person name="Jones D."/>
            <person name="Wendel J."/>
            <person name="Stelly D."/>
            <person name="Grimwood J."/>
            <person name="Schmutz J."/>
        </authorList>
    </citation>
    <scope>NUCLEOTIDE SEQUENCE [LARGE SCALE GENOMIC DNA]</scope>
    <source>
        <strain evidence="8">1408120.09</strain>
    </source>
</reference>
<evidence type="ECO:0000256" key="7">
    <source>
        <dbReference type="SAM" id="Phobius"/>
    </source>
</evidence>
<evidence type="ECO:0000256" key="6">
    <source>
        <dbReference type="ARBA" id="ARBA00023136"/>
    </source>
</evidence>
<dbReference type="EMBL" id="CM017651">
    <property type="protein sequence ID" value="TYI90386.1"/>
    <property type="molecule type" value="Genomic_DNA"/>
</dbReference>
<dbReference type="GO" id="GO:0015853">
    <property type="term" value="P:adenine transport"/>
    <property type="evidence" value="ECO:0007669"/>
    <property type="project" value="TreeGrafter"/>
</dbReference>